<dbReference type="PANTHER" id="PTHR10736:SF0">
    <property type="entry name" value="BESTROPHIN HOMOLOG"/>
    <property type="match status" value="1"/>
</dbReference>
<dbReference type="Gene3D" id="3.10.100.10">
    <property type="entry name" value="Mannose-Binding Protein A, subunit A"/>
    <property type="match status" value="1"/>
</dbReference>
<feature type="signal peptide" evidence="7">
    <location>
        <begin position="1"/>
        <end position="21"/>
    </location>
</feature>
<keyword evidence="4 6" id="KW-0472">Membrane</keyword>
<sequence length="799" mass="91776">MWWYAIHLVFMLFTPIYLTFSSGGSDSNNTSSLTVADLIGLEEFSGNLTELCLINSSKNCTDVAVNRNFNKTLNNDKLTNKSDSIEITTHSTTFGFGNSNALSSASDANLNLTNMDQFVVAGSENFTFAVSVQTEINNLLSMQSLPLENATQNDTLESDKSDVITTEARRKLDFETESNKFSVNLNNITCLNYLEAINGMKSADEMLPVRNTENVVFISDRSSLRSDLQKLLEIIRDATDVLLQTLRMTVSGDTATNKALAEITNSTFLDNINLCMEKWSYFAKTNSCYFVSENSTSYYDASSTCSTNGAFLTSVTDYDEMEFISTLVKNDSYLIGLFKDDNSWRWIDNNTEFNYTKWRPEQPNNCCGTNVNCVVVNFNGIFDNKWDDVDCNIISAKFISKLSMTVPYHFELASLSSLAILRVLFRWKGSVWKLIYKELIFGNLAYYFDTRLEYIPTTFILGFFVDTILSRWTHIFVNMGYIESYALLITNYIHGKDEKAKWLRQTLIRYLYLTQVFVFRDISIRVRKRFPTIDSMVDAGILLEEEKEKLNSIKLQYNKYWAPIRWIYRIALEARNEETISSDLIHWKLCNEIDKFRYSLQLLCNYEWVPIPLVYSQVVFLAVYVHFFVCLISRQFIVSNNAMLSDIDLVVPVMTMIQFVFFIGWLKVAQALLNPFGDDDDDFECNYLIDKNIAISLCIVDNYDCVPEVRPDIFWHKCTINNKLESKSVRLKKRTLSISNELRNVVDMANVTNMDVIPSDYQLEIIELAKNGTFQTNNFALSNLTANDNENNEVKITRL</sequence>
<dbReference type="PROSITE" id="PS50041">
    <property type="entry name" value="C_TYPE_LECTIN_2"/>
    <property type="match status" value="1"/>
</dbReference>
<proteinExistence type="inferred from homology"/>
<evidence type="ECO:0000256" key="1">
    <source>
        <dbReference type="ARBA" id="ARBA00004370"/>
    </source>
</evidence>
<dbReference type="InterPro" id="IPR016186">
    <property type="entry name" value="C-type_lectin-like/link_sf"/>
</dbReference>
<evidence type="ECO:0000256" key="7">
    <source>
        <dbReference type="SAM" id="SignalP"/>
    </source>
</evidence>
<comment type="similarity">
    <text evidence="5">Belongs to the anion channel-forming bestrophin (TC 1.A.46) family. Calcium-sensitive chloride channel subfamily.</text>
</comment>
<dbReference type="InterPro" id="IPR016187">
    <property type="entry name" value="CTDL_fold"/>
</dbReference>
<evidence type="ECO:0000256" key="5">
    <source>
        <dbReference type="ARBA" id="ARBA00034769"/>
    </source>
</evidence>
<protein>
    <submittedName>
        <fullName evidence="10">C-type lectin domain-containing protein</fullName>
    </submittedName>
</protein>
<dbReference type="InterPro" id="IPR001304">
    <property type="entry name" value="C-type_lectin-like"/>
</dbReference>
<dbReference type="GO" id="GO:0016020">
    <property type="term" value="C:membrane"/>
    <property type="evidence" value="ECO:0007669"/>
    <property type="project" value="UniProtKB-SubCell"/>
</dbReference>
<feature type="transmembrane region" description="Helical" evidence="6">
    <location>
        <begin position="649"/>
        <end position="666"/>
    </location>
</feature>
<keyword evidence="7" id="KW-0732">Signal</keyword>
<evidence type="ECO:0000256" key="3">
    <source>
        <dbReference type="ARBA" id="ARBA00022989"/>
    </source>
</evidence>
<dbReference type="Pfam" id="PF00059">
    <property type="entry name" value="Lectin_C"/>
    <property type="match status" value="1"/>
</dbReference>
<keyword evidence="3 6" id="KW-1133">Transmembrane helix</keyword>
<dbReference type="GO" id="GO:0005254">
    <property type="term" value="F:chloride channel activity"/>
    <property type="evidence" value="ECO:0007669"/>
    <property type="project" value="InterPro"/>
</dbReference>
<dbReference type="AlphaFoldDB" id="A0A915PD28"/>
<dbReference type="SUPFAM" id="SSF56436">
    <property type="entry name" value="C-type lectin-like"/>
    <property type="match status" value="1"/>
</dbReference>
<organism evidence="9 10">
    <name type="scientific">Setaria digitata</name>
    <dbReference type="NCBI Taxonomy" id="48799"/>
    <lineage>
        <taxon>Eukaryota</taxon>
        <taxon>Metazoa</taxon>
        <taxon>Ecdysozoa</taxon>
        <taxon>Nematoda</taxon>
        <taxon>Chromadorea</taxon>
        <taxon>Rhabditida</taxon>
        <taxon>Spirurina</taxon>
        <taxon>Spiruromorpha</taxon>
        <taxon>Filarioidea</taxon>
        <taxon>Setariidae</taxon>
        <taxon>Setaria</taxon>
    </lineage>
</organism>
<dbReference type="Pfam" id="PF01062">
    <property type="entry name" value="Bestrophin"/>
    <property type="match status" value="1"/>
</dbReference>
<dbReference type="SMART" id="SM00034">
    <property type="entry name" value="CLECT"/>
    <property type="match status" value="1"/>
</dbReference>
<feature type="chain" id="PRO_5037273837" evidence="7">
    <location>
        <begin position="22"/>
        <end position="799"/>
    </location>
</feature>
<dbReference type="Proteomes" id="UP000887581">
    <property type="component" value="Unplaced"/>
</dbReference>
<keyword evidence="9" id="KW-1185">Reference proteome</keyword>
<feature type="domain" description="C-type lectin" evidence="8">
    <location>
        <begin position="284"/>
        <end position="392"/>
    </location>
</feature>
<comment type="subcellular location">
    <subcellularLocation>
        <location evidence="1">Membrane</location>
    </subcellularLocation>
</comment>
<evidence type="ECO:0000256" key="2">
    <source>
        <dbReference type="ARBA" id="ARBA00022692"/>
    </source>
</evidence>
<dbReference type="CDD" id="cd00037">
    <property type="entry name" value="CLECT"/>
    <property type="match status" value="1"/>
</dbReference>
<evidence type="ECO:0000259" key="8">
    <source>
        <dbReference type="PROSITE" id="PS50041"/>
    </source>
</evidence>
<name>A0A915PD28_9BILA</name>
<reference evidence="10" key="1">
    <citation type="submission" date="2022-11" db="UniProtKB">
        <authorList>
            <consortium name="WormBaseParasite"/>
        </authorList>
    </citation>
    <scope>IDENTIFICATION</scope>
</reference>
<dbReference type="InterPro" id="IPR021134">
    <property type="entry name" value="Bestrophin-like"/>
</dbReference>
<dbReference type="InterPro" id="IPR000615">
    <property type="entry name" value="Bestrophin"/>
</dbReference>
<evidence type="ECO:0000256" key="6">
    <source>
        <dbReference type="SAM" id="Phobius"/>
    </source>
</evidence>
<evidence type="ECO:0000313" key="9">
    <source>
        <dbReference type="Proteomes" id="UP000887581"/>
    </source>
</evidence>
<accession>A0A915PD28</accession>
<keyword evidence="2 6" id="KW-0812">Transmembrane</keyword>
<dbReference type="WBParaSite" id="sdigi.contig107.g4463.t1">
    <property type="protein sequence ID" value="sdigi.contig107.g4463.t1"/>
    <property type="gene ID" value="sdigi.contig107.g4463"/>
</dbReference>
<dbReference type="PANTHER" id="PTHR10736">
    <property type="entry name" value="BESTROPHIN"/>
    <property type="match status" value="1"/>
</dbReference>
<evidence type="ECO:0000256" key="4">
    <source>
        <dbReference type="ARBA" id="ARBA00023136"/>
    </source>
</evidence>
<evidence type="ECO:0000313" key="10">
    <source>
        <dbReference type="WBParaSite" id="sdigi.contig107.g4463.t1"/>
    </source>
</evidence>